<accession>A0A6J4JA40</accession>
<sequence length="37" mass="3993">MHRHLIKGQPEGRTAPWQRLVASLIRLEDAGGAGQAA</sequence>
<protein>
    <submittedName>
        <fullName evidence="1">Uncharacterized protein</fullName>
    </submittedName>
</protein>
<gene>
    <name evidence="1" type="ORF">AVDCRST_MAG27-3189</name>
</gene>
<reference evidence="1" key="1">
    <citation type="submission" date="2020-02" db="EMBL/GenBank/DDBJ databases">
        <authorList>
            <person name="Meier V. D."/>
        </authorList>
    </citation>
    <scope>NUCLEOTIDE SEQUENCE</scope>
    <source>
        <strain evidence="1">AVDCRST_MAG27</strain>
    </source>
</reference>
<dbReference type="AlphaFoldDB" id="A0A6J4JA40"/>
<dbReference type="EMBL" id="CADCTD010000149">
    <property type="protein sequence ID" value="CAA9272554.1"/>
    <property type="molecule type" value="Genomic_DNA"/>
</dbReference>
<name>A0A6J4JA40_9PROT</name>
<evidence type="ECO:0000313" key="1">
    <source>
        <dbReference type="EMBL" id="CAA9272554.1"/>
    </source>
</evidence>
<organism evidence="1">
    <name type="scientific">uncultured Craurococcus sp</name>
    <dbReference type="NCBI Taxonomy" id="1135998"/>
    <lineage>
        <taxon>Bacteria</taxon>
        <taxon>Pseudomonadati</taxon>
        <taxon>Pseudomonadota</taxon>
        <taxon>Alphaproteobacteria</taxon>
        <taxon>Acetobacterales</taxon>
        <taxon>Acetobacteraceae</taxon>
        <taxon>Craurococcus</taxon>
        <taxon>environmental samples</taxon>
    </lineage>
</organism>
<proteinExistence type="predicted"/>